<keyword evidence="2" id="KW-1185">Reference proteome</keyword>
<sequence>MDLHHFHNYNITLTYNDISVNISTRMNSFLYFTILRAIDHLFHIFRTSMTHDLIIYEFGQMRVDGDHGRNGDWPRDLFRKPTSTDTDARLSEYLERKENSSSGCGEVKPTAVSNLTKFIESIEARR</sequence>
<gene>
    <name evidence="1" type="ORF">V1477_006586</name>
</gene>
<evidence type="ECO:0000313" key="1">
    <source>
        <dbReference type="EMBL" id="KAL2745169.1"/>
    </source>
</evidence>
<accession>A0ABD2CKD1</accession>
<organism evidence="1 2">
    <name type="scientific">Vespula maculifrons</name>
    <name type="common">Eastern yellow jacket</name>
    <name type="synonym">Wasp</name>
    <dbReference type="NCBI Taxonomy" id="7453"/>
    <lineage>
        <taxon>Eukaryota</taxon>
        <taxon>Metazoa</taxon>
        <taxon>Ecdysozoa</taxon>
        <taxon>Arthropoda</taxon>
        <taxon>Hexapoda</taxon>
        <taxon>Insecta</taxon>
        <taxon>Pterygota</taxon>
        <taxon>Neoptera</taxon>
        <taxon>Endopterygota</taxon>
        <taxon>Hymenoptera</taxon>
        <taxon>Apocrita</taxon>
        <taxon>Aculeata</taxon>
        <taxon>Vespoidea</taxon>
        <taxon>Vespidae</taxon>
        <taxon>Vespinae</taxon>
        <taxon>Vespula</taxon>
    </lineage>
</organism>
<dbReference type="AlphaFoldDB" id="A0ABD2CKD1"/>
<comment type="caution">
    <text evidence="1">The sequence shown here is derived from an EMBL/GenBank/DDBJ whole genome shotgun (WGS) entry which is preliminary data.</text>
</comment>
<dbReference type="EMBL" id="JAYRBN010000046">
    <property type="protein sequence ID" value="KAL2745169.1"/>
    <property type="molecule type" value="Genomic_DNA"/>
</dbReference>
<reference evidence="1 2" key="1">
    <citation type="journal article" date="2024" name="Ann. Entomol. Soc. Am.">
        <title>Genomic analyses of the southern and eastern yellowjacket wasps (Hymenoptera: Vespidae) reveal evolutionary signatures of social life.</title>
        <authorList>
            <person name="Catto M.A."/>
            <person name="Caine P.B."/>
            <person name="Orr S.E."/>
            <person name="Hunt B.G."/>
            <person name="Goodisman M.A.D."/>
        </authorList>
    </citation>
    <scope>NUCLEOTIDE SEQUENCE [LARGE SCALE GENOMIC DNA]</scope>
    <source>
        <strain evidence="1">232</strain>
        <tissue evidence="1">Head and thorax</tissue>
    </source>
</reference>
<name>A0ABD2CKD1_VESMC</name>
<dbReference type="Proteomes" id="UP001607303">
    <property type="component" value="Unassembled WGS sequence"/>
</dbReference>
<protein>
    <submittedName>
        <fullName evidence="1">Uncharacterized protein</fullName>
    </submittedName>
</protein>
<proteinExistence type="predicted"/>
<evidence type="ECO:0000313" key="2">
    <source>
        <dbReference type="Proteomes" id="UP001607303"/>
    </source>
</evidence>